<dbReference type="OrthoDB" id="79603at2759"/>
<evidence type="ECO:0000313" key="2">
    <source>
        <dbReference type="Proteomes" id="UP001165083"/>
    </source>
</evidence>
<protein>
    <submittedName>
        <fullName evidence="1">Unnamed protein product</fullName>
    </submittedName>
</protein>
<dbReference type="EMBL" id="BSXW01000046">
    <property type="protein sequence ID" value="GMF10545.1"/>
    <property type="molecule type" value="Genomic_DNA"/>
</dbReference>
<organism evidence="1 2">
    <name type="scientific">Phytophthora lilii</name>
    <dbReference type="NCBI Taxonomy" id="2077276"/>
    <lineage>
        <taxon>Eukaryota</taxon>
        <taxon>Sar</taxon>
        <taxon>Stramenopiles</taxon>
        <taxon>Oomycota</taxon>
        <taxon>Peronosporomycetes</taxon>
        <taxon>Peronosporales</taxon>
        <taxon>Peronosporaceae</taxon>
        <taxon>Phytophthora</taxon>
    </lineage>
</organism>
<sequence length="593" mass="66164">MEAAIASLESAKTGIRSDSLLKPSGGGDVDGRVLSLSDHKRIARLQAALTAVAKAYDAGAVVERAEAKDPNRNLICAVAGAAMMQATRDCTSSRTNCCIWAPQAEKLHVLLEWMMKREAKACDYVRQLLLQWIELSAEKQKQLAASLSLFELLQRRRRNLMNIIGEKGSLSMMADRVGAYMDALRAIVKRGITQVADSCRVKPSKLGLIALETLGMLCGDVASQYTTLDKPGKQTFISHGLACKMVESMHFFLVILRQWHMHSPRRQFLSYALEHLHAYVKACDNLFRIVDADGCRLGKDSDSNILEALDVLCWHWETTVPMVCTRSDVSSRIQKNQPGEVLVRVLRKWSVDVLNTKGKLGGRRVVLSPEVAYAQLRYVCILMDFAGGIKGCSKAFEGFSAVTKTYFVGFFIRVLSIARKNRDDIAVVTILKVLRAVLLHDDAFNLLSSRDEEQTFLSQLLRLHSNALPVYNNSERWASNQAELEFFISEFVIARELFITELVARIKDSSSQANQSTVEVMATWFIDVYQFGISQAHSKPMKSPSEMNKCIDQIRASAAENDALKEQQDKLVVLCFGPNGYVKGQFYEAVPTS</sequence>
<dbReference type="Proteomes" id="UP001165083">
    <property type="component" value="Unassembled WGS sequence"/>
</dbReference>
<accession>A0A9W6TA21</accession>
<proteinExistence type="predicted"/>
<gene>
    <name evidence="1" type="ORF">Plil01_000134000</name>
</gene>
<evidence type="ECO:0000313" key="1">
    <source>
        <dbReference type="EMBL" id="GMF10545.1"/>
    </source>
</evidence>
<reference evidence="1" key="1">
    <citation type="submission" date="2023-04" db="EMBL/GenBank/DDBJ databases">
        <title>Phytophthora lilii NBRC 32176.</title>
        <authorList>
            <person name="Ichikawa N."/>
            <person name="Sato H."/>
            <person name="Tonouchi N."/>
        </authorList>
    </citation>
    <scope>NUCLEOTIDE SEQUENCE</scope>
    <source>
        <strain evidence="1">NBRC 32176</strain>
    </source>
</reference>
<keyword evidence="2" id="KW-1185">Reference proteome</keyword>
<comment type="caution">
    <text evidence="1">The sequence shown here is derived from an EMBL/GenBank/DDBJ whole genome shotgun (WGS) entry which is preliminary data.</text>
</comment>
<name>A0A9W6TA21_9STRA</name>
<dbReference type="AlphaFoldDB" id="A0A9W6TA21"/>